<gene>
    <name evidence="1" type="ORF">HFP15_41650</name>
</gene>
<reference evidence="1 2" key="1">
    <citation type="submission" date="2020-04" db="EMBL/GenBank/DDBJ databases">
        <title>Novel species.</title>
        <authorList>
            <person name="Teo W.F.A."/>
            <person name="Lipun K."/>
            <person name="Srisuk N."/>
            <person name="Duangmal K."/>
        </authorList>
    </citation>
    <scope>NUCLEOTIDE SEQUENCE [LARGE SCALE GENOMIC DNA]</scope>
    <source>
        <strain evidence="1 2">K13G38</strain>
    </source>
</reference>
<accession>A0ABX1JM73</accession>
<evidence type="ECO:0008006" key="3">
    <source>
        <dbReference type="Google" id="ProtNLM"/>
    </source>
</evidence>
<comment type="caution">
    <text evidence="1">The sequence shown here is derived from an EMBL/GenBank/DDBJ whole genome shotgun (WGS) entry which is preliminary data.</text>
</comment>
<protein>
    <recommendedName>
        <fullName evidence="3">Class I SAM-dependent methyltransferase</fullName>
    </recommendedName>
</protein>
<evidence type="ECO:0000313" key="2">
    <source>
        <dbReference type="Proteomes" id="UP000715441"/>
    </source>
</evidence>
<evidence type="ECO:0000313" key="1">
    <source>
        <dbReference type="EMBL" id="NKQ59362.1"/>
    </source>
</evidence>
<organism evidence="1 2">
    <name type="scientific">Amycolatopsis acididurans</name>
    <dbReference type="NCBI Taxonomy" id="2724524"/>
    <lineage>
        <taxon>Bacteria</taxon>
        <taxon>Bacillati</taxon>
        <taxon>Actinomycetota</taxon>
        <taxon>Actinomycetes</taxon>
        <taxon>Pseudonocardiales</taxon>
        <taxon>Pseudonocardiaceae</taxon>
        <taxon>Amycolatopsis</taxon>
    </lineage>
</organism>
<keyword evidence="2" id="KW-1185">Reference proteome</keyword>
<name>A0ABX1JM73_9PSEU</name>
<dbReference type="EMBL" id="JAAXLS010000094">
    <property type="protein sequence ID" value="NKQ59362.1"/>
    <property type="molecule type" value="Genomic_DNA"/>
</dbReference>
<proteinExistence type="predicted"/>
<dbReference type="Proteomes" id="UP000715441">
    <property type="component" value="Unassembled WGS sequence"/>
</dbReference>
<sequence>MWTAGPAPVDLDATWPAPIVTKIVGAFSEPGGRVALLPWPTARPTPSERPRLTPVFSDGVLAHAPGAEPDDAVADALAAVEGLYRTARVVRVPVDPAATGPGSRPFWADLVGTPNGAPATVSELSRPDLTGGEFDGADAAPADTDLIITSLRPEHGGDHTSDLVALAAARLLRVGGILAVLTHCNWPAGELIDPTGAVVAAAQNADLLYLQHIVALHAPVREGRFAVESLTALDTTTAEDEARAAHRAAVRGLPAPHRRIHSDVLVFAQPHEYEPLSVSPAEQAFDTGFIR</sequence>